<dbReference type="EC" id="1.1.1.47" evidence="3"/>
<evidence type="ECO:0000313" key="3">
    <source>
        <dbReference type="EMBL" id="MCX2976031.1"/>
    </source>
</evidence>
<protein>
    <submittedName>
        <fullName evidence="3">Glucose 1-dehydrogenase</fullName>
        <ecNumber evidence="3">1.1.1.47</ecNumber>
    </submittedName>
</protein>
<reference evidence="3" key="1">
    <citation type="submission" date="2019-02" db="EMBL/GenBank/DDBJ databases">
        <authorList>
            <person name="Li S.-H."/>
        </authorList>
    </citation>
    <scope>NUCLEOTIDE SEQUENCE</scope>
    <source>
        <strain evidence="3">IMCC11814</strain>
    </source>
</reference>
<evidence type="ECO:0000313" key="4">
    <source>
        <dbReference type="Proteomes" id="UP001143304"/>
    </source>
</evidence>
<evidence type="ECO:0000256" key="1">
    <source>
        <dbReference type="ARBA" id="ARBA00006484"/>
    </source>
</evidence>
<dbReference type="PRINTS" id="PR00081">
    <property type="entry name" value="GDHRDH"/>
</dbReference>
<gene>
    <name evidence="3" type="ORF">EYC82_01505</name>
</gene>
<dbReference type="InterPro" id="IPR002347">
    <property type="entry name" value="SDR_fam"/>
</dbReference>
<name>A0ABT3T190_9GAMM</name>
<keyword evidence="2 3" id="KW-0560">Oxidoreductase</keyword>
<evidence type="ECO:0000256" key="2">
    <source>
        <dbReference type="ARBA" id="ARBA00023002"/>
    </source>
</evidence>
<dbReference type="GO" id="GO:0047936">
    <property type="term" value="F:glucose 1-dehydrogenase [NAD(P)+] activity"/>
    <property type="evidence" value="ECO:0007669"/>
    <property type="project" value="UniProtKB-EC"/>
</dbReference>
<dbReference type="Pfam" id="PF13561">
    <property type="entry name" value="adh_short_C2"/>
    <property type="match status" value="1"/>
</dbReference>
<dbReference type="InterPro" id="IPR020904">
    <property type="entry name" value="Sc_DH/Rdtase_CS"/>
</dbReference>
<dbReference type="PROSITE" id="PS00061">
    <property type="entry name" value="ADH_SHORT"/>
    <property type="match status" value="1"/>
</dbReference>
<accession>A0ABT3T190</accession>
<keyword evidence="4" id="KW-1185">Reference proteome</keyword>
<dbReference type="Proteomes" id="UP001143304">
    <property type="component" value="Unassembled WGS sequence"/>
</dbReference>
<dbReference type="SUPFAM" id="SSF51735">
    <property type="entry name" value="NAD(P)-binding Rossmann-fold domains"/>
    <property type="match status" value="1"/>
</dbReference>
<dbReference type="PANTHER" id="PTHR43639:SF1">
    <property type="entry name" value="SHORT-CHAIN DEHYDROGENASE_REDUCTASE FAMILY PROTEIN"/>
    <property type="match status" value="1"/>
</dbReference>
<organism evidence="3 4">
    <name type="scientific">Candidatus Marimicrobium litorale</name>
    <dbReference type="NCBI Taxonomy" id="2518991"/>
    <lineage>
        <taxon>Bacteria</taxon>
        <taxon>Pseudomonadati</taxon>
        <taxon>Pseudomonadota</taxon>
        <taxon>Gammaproteobacteria</taxon>
        <taxon>Cellvibrionales</taxon>
        <taxon>Halieaceae</taxon>
        <taxon>Marimicrobium</taxon>
    </lineage>
</organism>
<comment type="caution">
    <text evidence="3">The sequence shown here is derived from an EMBL/GenBank/DDBJ whole genome shotgun (WGS) entry which is preliminary data.</text>
</comment>
<dbReference type="CDD" id="cd05233">
    <property type="entry name" value="SDR_c"/>
    <property type="match status" value="1"/>
</dbReference>
<comment type="similarity">
    <text evidence="1">Belongs to the short-chain dehydrogenases/reductases (SDR) family.</text>
</comment>
<dbReference type="PRINTS" id="PR00080">
    <property type="entry name" value="SDRFAMILY"/>
</dbReference>
<proteinExistence type="inferred from homology"/>
<dbReference type="NCBIfam" id="NF005559">
    <property type="entry name" value="PRK07231.1"/>
    <property type="match status" value="1"/>
</dbReference>
<dbReference type="EMBL" id="SHNO01000001">
    <property type="protein sequence ID" value="MCX2976031.1"/>
    <property type="molecule type" value="Genomic_DNA"/>
</dbReference>
<sequence>MAQLEKKTAIVTGAARGLGRAYAEAMAGEGASVLACDVSSCEETVAAIRAAGGTAEHVETDVTCMDSCTAMAEAASNAFGRVDILVNNAALYGGLKGGRFEELEEDQWDAVMNVNVKGLWQASKAVVHPMRAAGGGSIINISSLAALFGLPYGMDYVASKAAVIGMTRAMARELGRDRIRVNAVAPSAVMTEGTEEFFGEKFEKAKGVIAAGQLIQRNLEPRDLTGTILYLASDQSEFVTGQTHMVDGGSWFL</sequence>
<dbReference type="Gene3D" id="3.40.50.720">
    <property type="entry name" value="NAD(P)-binding Rossmann-like Domain"/>
    <property type="match status" value="1"/>
</dbReference>
<dbReference type="InterPro" id="IPR036291">
    <property type="entry name" value="NAD(P)-bd_dom_sf"/>
</dbReference>
<dbReference type="RefSeq" id="WP_279247786.1">
    <property type="nucleotide sequence ID" value="NZ_SHNO01000001.1"/>
</dbReference>
<dbReference type="PANTHER" id="PTHR43639">
    <property type="entry name" value="OXIDOREDUCTASE, SHORT-CHAIN DEHYDROGENASE/REDUCTASE FAMILY (AFU_ORTHOLOGUE AFUA_5G02870)"/>
    <property type="match status" value="1"/>
</dbReference>